<accession>A0A2A2F986</accession>
<protein>
    <submittedName>
        <fullName evidence="6">Lytic murein transglycosylase</fullName>
    </submittedName>
</protein>
<evidence type="ECO:0000256" key="3">
    <source>
        <dbReference type="SAM" id="SignalP"/>
    </source>
</evidence>
<dbReference type="GO" id="GO:0008933">
    <property type="term" value="F:peptidoglycan lytic transglycosylase activity"/>
    <property type="evidence" value="ECO:0007669"/>
    <property type="project" value="InterPro"/>
</dbReference>
<dbReference type="InterPro" id="IPR000189">
    <property type="entry name" value="Transglyc_AS"/>
</dbReference>
<dbReference type="SUPFAM" id="SSF48435">
    <property type="entry name" value="Bacterial muramidases"/>
    <property type="match status" value="1"/>
</dbReference>
<reference evidence="6 7" key="1">
    <citation type="submission" date="2017-08" db="EMBL/GenBank/DDBJ databases">
        <title>Halovibrio sewagensis sp. nov., isolated from wastewater of high salinity.</title>
        <authorList>
            <person name="Dong X."/>
            <person name="Zhang G."/>
        </authorList>
    </citation>
    <scope>NUCLEOTIDE SEQUENCE [LARGE SCALE GENOMIC DNA]</scope>
    <source>
        <strain evidence="6 7">YL5-2</strain>
    </source>
</reference>
<feature type="domain" description="Lytic transglycosylase superhelical linker" evidence="5">
    <location>
        <begin position="424"/>
        <end position="490"/>
    </location>
</feature>
<dbReference type="Gene3D" id="1.10.1240.20">
    <property type="entry name" value="Lytic transglycosylase, superhelical linker domain"/>
    <property type="match status" value="1"/>
</dbReference>
<dbReference type="GO" id="GO:0000270">
    <property type="term" value="P:peptidoglycan metabolic process"/>
    <property type="evidence" value="ECO:0007669"/>
    <property type="project" value="InterPro"/>
</dbReference>
<evidence type="ECO:0000256" key="2">
    <source>
        <dbReference type="ARBA" id="ARBA00022729"/>
    </source>
</evidence>
<dbReference type="OrthoDB" id="92254at2"/>
<comment type="caution">
    <text evidence="6">The sequence shown here is derived from an EMBL/GenBank/DDBJ whole genome shotgun (WGS) entry which is preliminary data.</text>
</comment>
<dbReference type="Gene3D" id="1.10.530.10">
    <property type="match status" value="1"/>
</dbReference>
<comment type="similarity">
    <text evidence="1">Belongs to the transglycosylase Slt family.</text>
</comment>
<evidence type="ECO:0000256" key="1">
    <source>
        <dbReference type="ARBA" id="ARBA00007734"/>
    </source>
</evidence>
<dbReference type="SUPFAM" id="SSF53955">
    <property type="entry name" value="Lysozyme-like"/>
    <property type="match status" value="1"/>
</dbReference>
<dbReference type="GO" id="GO:0004553">
    <property type="term" value="F:hydrolase activity, hydrolyzing O-glycosyl compounds"/>
    <property type="evidence" value="ECO:0007669"/>
    <property type="project" value="InterPro"/>
</dbReference>
<dbReference type="GO" id="GO:0042597">
    <property type="term" value="C:periplasmic space"/>
    <property type="evidence" value="ECO:0007669"/>
    <property type="project" value="InterPro"/>
</dbReference>
<gene>
    <name evidence="6" type="ORF">CK501_06410</name>
</gene>
<feature type="signal peptide" evidence="3">
    <location>
        <begin position="1"/>
        <end position="22"/>
    </location>
</feature>
<evidence type="ECO:0000259" key="4">
    <source>
        <dbReference type="Pfam" id="PF01464"/>
    </source>
</evidence>
<dbReference type="InterPro" id="IPR008939">
    <property type="entry name" value="Lytic_TGlycosylase_superhlx_U"/>
</dbReference>
<dbReference type="InterPro" id="IPR008258">
    <property type="entry name" value="Transglycosylase_SLT_dom_1"/>
</dbReference>
<dbReference type="Pfam" id="PF14718">
    <property type="entry name" value="SLT_L"/>
    <property type="match status" value="1"/>
</dbReference>
<evidence type="ECO:0000259" key="5">
    <source>
        <dbReference type="Pfam" id="PF14718"/>
    </source>
</evidence>
<dbReference type="RefSeq" id="WP_095616916.1">
    <property type="nucleotide sequence ID" value="NZ_NSKD01000002.1"/>
</dbReference>
<dbReference type="Gene3D" id="1.25.20.10">
    <property type="entry name" value="Bacterial muramidases"/>
    <property type="match status" value="1"/>
</dbReference>
<dbReference type="Pfam" id="PF01464">
    <property type="entry name" value="SLT"/>
    <property type="match status" value="1"/>
</dbReference>
<dbReference type="PANTHER" id="PTHR37423:SF5">
    <property type="entry name" value="SOLUBLE LYTIC MUREIN TRANSGLYCOSYLASE"/>
    <property type="match status" value="1"/>
</dbReference>
<dbReference type="PROSITE" id="PS00922">
    <property type="entry name" value="TRANSGLYCOSYLASE"/>
    <property type="match status" value="1"/>
</dbReference>
<feature type="domain" description="Transglycosylase SLT" evidence="4">
    <location>
        <begin position="502"/>
        <end position="612"/>
    </location>
</feature>
<dbReference type="InterPro" id="IPR012289">
    <property type="entry name" value="Lytic_TGlycosylase_superhlx_L"/>
</dbReference>
<feature type="chain" id="PRO_5012697167" evidence="3">
    <location>
        <begin position="23"/>
        <end position="668"/>
    </location>
</feature>
<dbReference type="InterPro" id="IPR023346">
    <property type="entry name" value="Lysozyme-like_dom_sf"/>
</dbReference>
<dbReference type="EMBL" id="NSKD01000002">
    <property type="protein sequence ID" value="PAU81189.1"/>
    <property type="molecule type" value="Genomic_DNA"/>
</dbReference>
<dbReference type="AlphaFoldDB" id="A0A2A2F986"/>
<keyword evidence="2 3" id="KW-0732">Signal</keyword>
<proteinExistence type="inferred from homology"/>
<evidence type="ECO:0000313" key="7">
    <source>
        <dbReference type="Proteomes" id="UP000218896"/>
    </source>
</evidence>
<dbReference type="InterPro" id="IPR037061">
    <property type="entry name" value="Lytic_TGlycoase_superhlx_L_sf"/>
</dbReference>
<dbReference type="CDD" id="cd13401">
    <property type="entry name" value="Slt70-like"/>
    <property type="match status" value="1"/>
</dbReference>
<evidence type="ECO:0000313" key="6">
    <source>
        <dbReference type="EMBL" id="PAU81189.1"/>
    </source>
</evidence>
<organism evidence="6 7">
    <name type="scientific">Halovibrio salipaludis</name>
    <dbReference type="NCBI Taxonomy" id="2032626"/>
    <lineage>
        <taxon>Bacteria</taxon>
        <taxon>Pseudomonadati</taxon>
        <taxon>Pseudomonadota</taxon>
        <taxon>Gammaproteobacteria</taxon>
        <taxon>Oceanospirillales</taxon>
        <taxon>Halomonadaceae</taxon>
        <taxon>Halovibrio</taxon>
    </lineage>
</organism>
<name>A0A2A2F986_9GAMM</name>
<dbReference type="PANTHER" id="PTHR37423">
    <property type="entry name" value="SOLUBLE LYTIC MUREIN TRANSGLYCOSYLASE-RELATED"/>
    <property type="match status" value="1"/>
</dbReference>
<sequence length="668" mass="76237">MRRLILSLASAAALTGAPVTQAVLEVPGLSGEPAVPVVRSTDDSASLEQQRERFLKAEEALGKLDLDAYGSLNNGLEDYPLQPYLELKHLSKRLFVATPAEIEAMMAEYGDIPLAHTLRRQWLVHLGRSGQWSTLRQVHDGTSGGDRLRCLSLRAHLKDGRHSLVMNQVPEIWKSGYSLPKACNPLLDYWREHGGLTPALAWTRFHLAVTNGEPGLARYLRRYLDQDDRPLSRLLLNVHSNPERLRKARDFDRNDRRVGQIVAYGMRRLVNRDPERAAEIWPFYRGRFPYEPGAVAAIEKRLALLLATRFHPEAATWLAQALSHGEDEALREWQVRVALRDRNWPKVLERIGAMGQELREKPRWQYWRARALDQMDRPAEAQALYERLSDRRTFYGFMAADELGKPYSLNHQGVTMNSEAIERVRATPGVRRALELYLLDRLDAARAEWRQAMEKLEKRDVLVASRIAQGWGWHEQGVHGAIATRAWDHLGMRFPLAHRQSFHGAARDYNLDVNWVYALARQESAFQPDARSHRGAFGLLQLLPATARETAQKAGLSFNGITTLLDPEANIRLGSAHLSSLLERFDNNRILATAAYNAGEYRVSQWIDEDSRDLASDIWVETMPYHETRQYVRNVMAYTVIYGYRRGEPPGHLLTERELACMCLDDVQ</sequence>
<keyword evidence="7" id="KW-1185">Reference proteome</keyword>
<dbReference type="Proteomes" id="UP000218896">
    <property type="component" value="Unassembled WGS sequence"/>
</dbReference>
<dbReference type="GO" id="GO:0016020">
    <property type="term" value="C:membrane"/>
    <property type="evidence" value="ECO:0007669"/>
    <property type="project" value="InterPro"/>
</dbReference>